<evidence type="ECO:0000313" key="6">
    <source>
        <dbReference type="EMBL" id="SNV32330.1"/>
    </source>
</evidence>
<evidence type="ECO:0000256" key="1">
    <source>
        <dbReference type="ARBA" id="ARBA00023015"/>
    </source>
</evidence>
<feature type="DNA-binding region" description="H-T-H motif" evidence="4">
    <location>
        <begin position="30"/>
        <end position="49"/>
    </location>
</feature>
<dbReference type="SUPFAM" id="SSF46689">
    <property type="entry name" value="Homeodomain-like"/>
    <property type="match status" value="1"/>
</dbReference>
<feature type="domain" description="HTH tetR-type" evidence="5">
    <location>
        <begin position="7"/>
        <end position="67"/>
    </location>
</feature>
<dbReference type="AlphaFoldDB" id="A0A239WDY7"/>
<dbReference type="GO" id="GO:0000976">
    <property type="term" value="F:transcription cis-regulatory region binding"/>
    <property type="evidence" value="ECO:0007669"/>
    <property type="project" value="TreeGrafter"/>
</dbReference>
<name>A0A239WDY7_9ACTN</name>
<sequence>MISKRPGRRPAFTRRQAIDAALAEGIETFTLRAVADRLGVKATALYREFSSRQELQVAAIAEIMVDIEPDPNVASWQDALRQIVDRQWALCERYPEAPLVLMTQPETFGAVMPRCAAIAQGLAELGIPGGVEGAAFAFDFVGDTTFETFISMQPYLVADEDGRTGVERIGVMTEGLPDIFGMQDLGERGNLDLKVEFIIAGMEHGLFPGAVTRK</sequence>
<dbReference type="SUPFAM" id="SSF48498">
    <property type="entry name" value="Tetracyclin repressor-like, C-terminal domain"/>
    <property type="match status" value="1"/>
</dbReference>
<dbReference type="Pfam" id="PF00440">
    <property type="entry name" value="TetR_N"/>
    <property type="match status" value="1"/>
</dbReference>
<dbReference type="PANTHER" id="PTHR30055">
    <property type="entry name" value="HTH-TYPE TRANSCRIPTIONAL REGULATOR RUTR"/>
    <property type="match status" value="1"/>
</dbReference>
<reference evidence="6 7" key="1">
    <citation type="submission" date="2017-06" db="EMBL/GenBank/DDBJ databases">
        <authorList>
            <consortium name="Pathogen Informatics"/>
        </authorList>
    </citation>
    <scope>NUCLEOTIDE SEQUENCE [LARGE SCALE GENOMIC DNA]</scope>
    <source>
        <strain evidence="6 7">NCTC11865</strain>
    </source>
</reference>
<dbReference type="RefSeq" id="WP_021106235.1">
    <property type="nucleotide sequence ID" value="NZ_LT906441.1"/>
</dbReference>
<dbReference type="PROSITE" id="PS50977">
    <property type="entry name" value="HTH_TETR_2"/>
    <property type="match status" value="1"/>
</dbReference>
<dbReference type="InterPro" id="IPR001647">
    <property type="entry name" value="HTH_TetR"/>
</dbReference>
<dbReference type="Gene3D" id="1.10.357.10">
    <property type="entry name" value="Tetracycline Repressor, domain 2"/>
    <property type="match status" value="1"/>
</dbReference>
<dbReference type="InterPro" id="IPR036271">
    <property type="entry name" value="Tet_transcr_reg_TetR-rel_C_sf"/>
</dbReference>
<evidence type="ECO:0000256" key="3">
    <source>
        <dbReference type="ARBA" id="ARBA00023163"/>
    </source>
</evidence>
<dbReference type="EMBL" id="LT906441">
    <property type="protein sequence ID" value="SNV32330.1"/>
    <property type="molecule type" value="Genomic_DNA"/>
</dbReference>
<evidence type="ECO:0000256" key="2">
    <source>
        <dbReference type="ARBA" id="ARBA00023125"/>
    </source>
</evidence>
<dbReference type="eggNOG" id="COG1309">
    <property type="taxonomic scope" value="Bacteria"/>
</dbReference>
<evidence type="ECO:0000256" key="4">
    <source>
        <dbReference type="PROSITE-ProRule" id="PRU00335"/>
    </source>
</evidence>
<dbReference type="KEGG" id="cgrn:4412665_00778"/>
<dbReference type="PANTHER" id="PTHR30055:SF151">
    <property type="entry name" value="TRANSCRIPTIONAL REGULATORY PROTEIN"/>
    <property type="match status" value="1"/>
</dbReference>
<keyword evidence="3" id="KW-0804">Transcription</keyword>
<accession>A0A239WDY7</accession>
<protein>
    <submittedName>
        <fullName evidence="6">Bacterial regulatory proteins, tetR family</fullName>
    </submittedName>
</protein>
<keyword evidence="1" id="KW-0805">Transcription regulation</keyword>
<dbReference type="InterPro" id="IPR009057">
    <property type="entry name" value="Homeodomain-like_sf"/>
</dbReference>
<evidence type="ECO:0000313" key="7">
    <source>
        <dbReference type="Proteomes" id="UP000215332"/>
    </source>
</evidence>
<organism evidence="6 7">
    <name type="scientific">Cutibacterium granulosum</name>
    <dbReference type="NCBI Taxonomy" id="33011"/>
    <lineage>
        <taxon>Bacteria</taxon>
        <taxon>Bacillati</taxon>
        <taxon>Actinomycetota</taxon>
        <taxon>Actinomycetes</taxon>
        <taxon>Propionibacteriales</taxon>
        <taxon>Propionibacteriaceae</taxon>
        <taxon>Cutibacterium</taxon>
    </lineage>
</organism>
<proteinExistence type="predicted"/>
<gene>
    <name evidence="6" type="ORF">SAMEA4412665_00778</name>
</gene>
<dbReference type="GO" id="GO:0003700">
    <property type="term" value="F:DNA-binding transcription factor activity"/>
    <property type="evidence" value="ECO:0007669"/>
    <property type="project" value="TreeGrafter"/>
</dbReference>
<dbReference type="InterPro" id="IPR050109">
    <property type="entry name" value="HTH-type_TetR-like_transc_reg"/>
</dbReference>
<evidence type="ECO:0000259" key="5">
    <source>
        <dbReference type="PROSITE" id="PS50977"/>
    </source>
</evidence>
<keyword evidence="2 4" id="KW-0238">DNA-binding</keyword>
<dbReference type="Proteomes" id="UP000215332">
    <property type="component" value="Chromosome 1"/>
</dbReference>